<reference evidence="2" key="1">
    <citation type="journal article" date="2019" name="Int. J. Syst. Evol. Microbiol.">
        <title>The Global Catalogue of Microorganisms (GCM) 10K type strain sequencing project: providing services to taxonomists for standard genome sequencing and annotation.</title>
        <authorList>
            <consortium name="The Broad Institute Genomics Platform"/>
            <consortium name="The Broad Institute Genome Sequencing Center for Infectious Disease"/>
            <person name="Wu L."/>
            <person name="Ma J."/>
        </authorList>
    </citation>
    <scope>NUCLEOTIDE SEQUENCE [LARGE SCALE GENOMIC DNA]</scope>
    <source>
        <strain evidence="2">CCUG 62114</strain>
    </source>
</reference>
<protein>
    <recommendedName>
        <fullName evidence="3">BRCT domain-containing protein</fullName>
    </recommendedName>
</protein>
<comment type="caution">
    <text evidence="1">The sequence shown here is derived from an EMBL/GenBank/DDBJ whole genome shotgun (WGS) entry which is preliminary data.</text>
</comment>
<evidence type="ECO:0000313" key="2">
    <source>
        <dbReference type="Proteomes" id="UP001596997"/>
    </source>
</evidence>
<dbReference type="Proteomes" id="UP001596997">
    <property type="component" value="Unassembled WGS sequence"/>
</dbReference>
<name>A0ABW3I0Q3_9FLAO</name>
<dbReference type="RefSeq" id="WP_377713450.1">
    <property type="nucleotide sequence ID" value="NZ_JBHTJM010000003.1"/>
</dbReference>
<evidence type="ECO:0000313" key="1">
    <source>
        <dbReference type="EMBL" id="MFD0963095.1"/>
    </source>
</evidence>
<dbReference type="EMBL" id="JBHTJM010000003">
    <property type="protein sequence ID" value="MFD0963095.1"/>
    <property type="molecule type" value="Genomic_DNA"/>
</dbReference>
<organism evidence="1 2">
    <name type="scientific">Pseudofulvibacter geojedonensis</name>
    <dbReference type="NCBI Taxonomy" id="1123758"/>
    <lineage>
        <taxon>Bacteria</taxon>
        <taxon>Pseudomonadati</taxon>
        <taxon>Bacteroidota</taxon>
        <taxon>Flavobacteriia</taxon>
        <taxon>Flavobacteriales</taxon>
        <taxon>Flavobacteriaceae</taxon>
        <taxon>Pseudofulvibacter</taxon>
    </lineage>
</organism>
<evidence type="ECO:0008006" key="3">
    <source>
        <dbReference type="Google" id="ProtNLM"/>
    </source>
</evidence>
<proteinExistence type="predicted"/>
<gene>
    <name evidence="1" type="ORF">ACFQ1O_03640</name>
</gene>
<accession>A0ABW3I0Q3</accession>
<sequence length="363" mass="42133">MTNSEILVNFLTNRGWTLEGKNPMFFLLKPNIDFSFPENYLFKIPHNYETIDFDSFYNKSLEIISEIYDLKHDDLIKIIEQGSEILSLRIVDSFTEDGSISLQRFEKFLEKIKGILSSTASFVINKDPLFSKSSIEVEQYINHCNFLQTEKGSFISKINLPTNTLLVNNSLFEEDAIYASDVNNRIKNTISYLNHEIFSNKDIMVDYNYIQENRQFINLKLLKQYYEFYTKVEIQNIEFSFDNIEYSDKILVNDMNGYKLSRLDSFINQVDEILNADSNISVVGKIISLSSRNPDGTTNSIKVSGVTDDGELKPIVITANLTSEDYRKALEFHGEKTRIRLTGLAKKEKTYYKYLRLDSFENV</sequence>
<keyword evidence="2" id="KW-1185">Reference proteome</keyword>